<evidence type="ECO:0000259" key="1">
    <source>
        <dbReference type="Pfam" id="PF00149"/>
    </source>
</evidence>
<comment type="caution">
    <text evidence="2">The sequence shown here is derived from an EMBL/GenBank/DDBJ whole genome shotgun (WGS) entry which is preliminary data.</text>
</comment>
<accession>A0A523QIK3</accession>
<dbReference type="Gene3D" id="3.60.21.10">
    <property type="match status" value="1"/>
</dbReference>
<sequence>MFLIEKCGMLGRNSNLGQVLKGNGKMKILAIADRVHPSLYDYFDKKRFSNIDLILSAGDLRPKFLSFLVSMLNKRCYYVRGNHDVIYEEEPPLGCENVDGKVLNHEGIRILGLEGSMWYGGKGIEYTEKQMRWKISKLRFQVWKKGGVDIVLTHASPNGVHDGKDLCHTGFRSFLRLIEKYQPRYFVHGHTHASYGYGSEKVTLLQQTKVVNAEGYYVFDIDPLVRGRKKVLKRRG</sequence>
<dbReference type="InterPro" id="IPR029052">
    <property type="entry name" value="Metallo-depent_PP-like"/>
</dbReference>
<dbReference type="InterPro" id="IPR051693">
    <property type="entry name" value="UPF0046_metallophosphoest"/>
</dbReference>
<proteinExistence type="predicted"/>
<dbReference type="Proteomes" id="UP000320781">
    <property type="component" value="Unassembled WGS sequence"/>
</dbReference>
<dbReference type="EMBL" id="SOKU01000224">
    <property type="protein sequence ID" value="TES85365.1"/>
    <property type="molecule type" value="Genomic_DNA"/>
</dbReference>
<reference evidence="2 3" key="1">
    <citation type="submission" date="2019-03" db="EMBL/GenBank/DDBJ databases">
        <title>Metabolic potential of uncultured bacteria and archaea associated with petroleum seepage in deep-sea sediments.</title>
        <authorList>
            <person name="Dong X."/>
            <person name="Hubert C."/>
        </authorList>
    </citation>
    <scope>NUCLEOTIDE SEQUENCE [LARGE SCALE GENOMIC DNA]</scope>
    <source>
        <strain evidence="2">E44_bin92</strain>
    </source>
</reference>
<dbReference type="SUPFAM" id="SSF56300">
    <property type="entry name" value="Metallo-dependent phosphatases"/>
    <property type="match status" value="1"/>
</dbReference>
<name>A0A523QIK3_UNCAE</name>
<dbReference type="Pfam" id="PF00149">
    <property type="entry name" value="Metallophos"/>
    <property type="match status" value="1"/>
</dbReference>
<organism evidence="2 3">
    <name type="scientific">Aerophobetes bacterium</name>
    <dbReference type="NCBI Taxonomy" id="2030807"/>
    <lineage>
        <taxon>Bacteria</taxon>
        <taxon>Candidatus Aerophobota</taxon>
    </lineage>
</organism>
<dbReference type="PANTHER" id="PTHR12905:SF0">
    <property type="entry name" value="CALCINEURIN-LIKE PHOSPHOESTERASE DOMAIN-CONTAINING PROTEIN"/>
    <property type="match status" value="1"/>
</dbReference>
<dbReference type="AlphaFoldDB" id="A0A523QIK3"/>
<feature type="domain" description="Calcineurin-like phosphoesterase" evidence="1">
    <location>
        <begin position="26"/>
        <end position="193"/>
    </location>
</feature>
<gene>
    <name evidence="2" type="ORF">E3J95_04605</name>
</gene>
<dbReference type="InterPro" id="IPR004843">
    <property type="entry name" value="Calcineurin-like_PHP"/>
</dbReference>
<evidence type="ECO:0000313" key="2">
    <source>
        <dbReference type="EMBL" id="TES85365.1"/>
    </source>
</evidence>
<dbReference type="GO" id="GO:0016787">
    <property type="term" value="F:hydrolase activity"/>
    <property type="evidence" value="ECO:0007669"/>
    <property type="project" value="InterPro"/>
</dbReference>
<dbReference type="PANTHER" id="PTHR12905">
    <property type="entry name" value="METALLOPHOSPHOESTERASE"/>
    <property type="match status" value="1"/>
</dbReference>
<evidence type="ECO:0000313" key="3">
    <source>
        <dbReference type="Proteomes" id="UP000320781"/>
    </source>
</evidence>
<protein>
    <submittedName>
        <fullName evidence="2">Metallophosphoesterase</fullName>
    </submittedName>
</protein>